<accession>W1IWU9</accession>
<evidence type="ECO:0000313" key="1">
    <source>
        <dbReference type="EMBL" id="CDL82909.1"/>
    </source>
</evidence>
<dbReference type="Proteomes" id="UP000019202">
    <property type="component" value="Unassembled WGS sequence"/>
</dbReference>
<gene>
    <name evidence="1" type="ORF">XSR1_260018</name>
</gene>
<proteinExistence type="predicted"/>
<sequence>MIACSLLSPLLLPFLTPTFLTPNTFHEYINKLLFNNLLNIFIPIRLEYINSANLNYITKVILKIRNEINI</sequence>
<comment type="caution">
    <text evidence="1">The sequence shown here is derived from an EMBL/GenBank/DDBJ whole genome shotgun (WGS) entry which is preliminary data.</text>
</comment>
<keyword evidence="2" id="KW-1185">Reference proteome</keyword>
<dbReference type="AlphaFoldDB" id="W1IWU9"/>
<dbReference type="EMBL" id="CBXF010000084">
    <property type="protein sequence ID" value="CDL82909.1"/>
    <property type="molecule type" value="Genomic_DNA"/>
</dbReference>
<reference evidence="1" key="1">
    <citation type="submission" date="2013-11" db="EMBL/GenBank/DDBJ databases">
        <title>Draft genome sequence and annotation of the entomopathogenic bacteria, Xenorhabdus cabanillasi strain JM26 and Xenorhabdus szentirmai strain DSM 16338.</title>
        <authorList>
            <person name="Gualtieri M."/>
            <person name="Ogier J.C."/>
            <person name="Pages S."/>
            <person name="Givaudan A."/>
            <person name="Gaudriault S."/>
        </authorList>
    </citation>
    <scope>NUCLEOTIDE SEQUENCE [LARGE SCALE GENOMIC DNA]</scope>
    <source>
        <strain evidence="1">DSM 16338</strain>
    </source>
</reference>
<name>W1IWU9_9GAMM</name>
<evidence type="ECO:0000313" key="2">
    <source>
        <dbReference type="Proteomes" id="UP000019202"/>
    </source>
</evidence>
<dbReference type="STRING" id="1427518.XSR1_260018"/>
<protein>
    <submittedName>
        <fullName evidence="1">Uncharacterized protein</fullName>
    </submittedName>
</protein>
<organism evidence="1 2">
    <name type="scientific">Xenorhabdus szentirmaii DSM 16338</name>
    <dbReference type="NCBI Taxonomy" id="1427518"/>
    <lineage>
        <taxon>Bacteria</taxon>
        <taxon>Pseudomonadati</taxon>
        <taxon>Pseudomonadota</taxon>
        <taxon>Gammaproteobacteria</taxon>
        <taxon>Enterobacterales</taxon>
        <taxon>Morganellaceae</taxon>
        <taxon>Xenorhabdus</taxon>
    </lineage>
</organism>